<reference evidence="1" key="1">
    <citation type="submission" date="2023-05" db="EMBL/GenBank/DDBJ databases">
        <authorList>
            <person name="Zhang X."/>
        </authorList>
    </citation>
    <scope>NUCLEOTIDE SEQUENCE</scope>
    <source>
        <strain evidence="1">BD1B2-1</strain>
    </source>
</reference>
<proteinExistence type="predicted"/>
<organism evidence="1 2">
    <name type="scientific">Xanthocytophaga agilis</name>
    <dbReference type="NCBI Taxonomy" id="3048010"/>
    <lineage>
        <taxon>Bacteria</taxon>
        <taxon>Pseudomonadati</taxon>
        <taxon>Bacteroidota</taxon>
        <taxon>Cytophagia</taxon>
        <taxon>Cytophagales</taxon>
        <taxon>Rhodocytophagaceae</taxon>
        <taxon>Xanthocytophaga</taxon>
    </lineage>
</organism>
<protein>
    <submittedName>
        <fullName evidence="1">Uncharacterized protein</fullName>
    </submittedName>
</protein>
<evidence type="ECO:0000313" key="2">
    <source>
        <dbReference type="Proteomes" id="UP001232063"/>
    </source>
</evidence>
<accession>A0AAE3RCV1</accession>
<gene>
    <name evidence="1" type="ORF">QNI22_36340</name>
</gene>
<dbReference type="EMBL" id="JASJOU010000020">
    <property type="protein sequence ID" value="MDJ1506187.1"/>
    <property type="molecule type" value="Genomic_DNA"/>
</dbReference>
<dbReference type="Proteomes" id="UP001232063">
    <property type="component" value="Unassembled WGS sequence"/>
</dbReference>
<dbReference type="AlphaFoldDB" id="A0AAE3RCV1"/>
<keyword evidence="2" id="KW-1185">Reference proteome</keyword>
<comment type="caution">
    <text evidence="1">The sequence shown here is derived from an EMBL/GenBank/DDBJ whole genome shotgun (WGS) entry which is preliminary data.</text>
</comment>
<sequence>MQNLRHFYISGIFLLCLTACDTKQTQTDTKTEDTNSATVSTTECYSYVTDKDTIATQFTLTGNSVTGTLQYKLSGKDKNTGSLTGQMHGDTLLAEYAFMSEGVQSVREVIFLKKNNNLIEGFGDIEEKDGKMVFKDKAALKFDSNTPMKKMECK</sequence>
<evidence type="ECO:0000313" key="1">
    <source>
        <dbReference type="EMBL" id="MDJ1506187.1"/>
    </source>
</evidence>
<name>A0AAE3RCV1_9BACT</name>